<feature type="binding site" evidence="9">
    <location>
        <position position="41"/>
    </location>
    <ligand>
        <name>substrate</name>
    </ligand>
</feature>
<dbReference type="EMBL" id="CP023668">
    <property type="protein sequence ID" value="ATG97574.1"/>
    <property type="molecule type" value="Genomic_DNA"/>
</dbReference>
<gene>
    <name evidence="9 10" type="primary">coaD</name>
    <name evidence="10" type="ORF">CP520_02305</name>
</gene>
<feature type="binding site" evidence="9">
    <location>
        <position position="74"/>
    </location>
    <ligand>
        <name>substrate</name>
    </ligand>
</feature>
<evidence type="ECO:0000256" key="9">
    <source>
        <dbReference type="HAMAP-Rule" id="MF_00151"/>
    </source>
</evidence>
<dbReference type="OrthoDB" id="9806661at2"/>
<dbReference type="InterPro" id="IPR001980">
    <property type="entry name" value="PPAT"/>
</dbReference>
<dbReference type="KEGG" id="mlac:CP520_02305"/>
<keyword evidence="5 9" id="KW-0067">ATP-binding</keyword>
<dbReference type="HAMAP" id="MF_00151">
    <property type="entry name" value="PPAT_bact"/>
    <property type="match status" value="1"/>
</dbReference>
<dbReference type="InterPro" id="IPR014729">
    <property type="entry name" value="Rossmann-like_a/b/a_fold"/>
</dbReference>
<evidence type="ECO:0000256" key="8">
    <source>
        <dbReference type="ARBA" id="ARBA00029346"/>
    </source>
</evidence>
<dbReference type="NCBIfam" id="TIGR00125">
    <property type="entry name" value="cyt_tran_rel"/>
    <property type="match status" value="1"/>
</dbReference>
<dbReference type="PRINTS" id="PR01020">
    <property type="entry name" value="LPSBIOSNTHSS"/>
</dbReference>
<evidence type="ECO:0000256" key="2">
    <source>
        <dbReference type="ARBA" id="ARBA00022679"/>
    </source>
</evidence>
<dbReference type="RefSeq" id="WP_096862862.1">
    <property type="nucleotide sequence ID" value="NZ_CP023668.1"/>
</dbReference>
<comment type="cofactor">
    <cofactor evidence="9">
        <name>Mg(2+)</name>
        <dbReference type="ChEBI" id="CHEBI:18420"/>
    </cofactor>
</comment>
<feature type="binding site" evidence="9">
    <location>
        <position position="88"/>
    </location>
    <ligand>
        <name>substrate</name>
    </ligand>
</feature>
<protein>
    <recommendedName>
        <fullName evidence="9">Phosphopantetheine adenylyltransferase</fullName>
        <ecNumber evidence="9">2.7.7.3</ecNumber>
    </recommendedName>
    <alternativeName>
        <fullName evidence="9">Dephospho-CoA pyrophosphorylase</fullName>
    </alternativeName>
    <alternativeName>
        <fullName evidence="9">Pantetheine-phosphate adenylyltransferase</fullName>
        <shortName evidence="9">PPAT</shortName>
    </alternativeName>
</protein>
<proteinExistence type="inferred from homology"/>
<comment type="subcellular location">
    <subcellularLocation>
        <location evidence="9">Cytoplasm</location>
    </subcellularLocation>
</comment>
<keyword evidence="2 9" id="KW-0808">Transferase</keyword>
<evidence type="ECO:0000256" key="7">
    <source>
        <dbReference type="ARBA" id="ARBA00022993"/>
    </source>
</evidence>
<dbReference type="Gene3D" id="3.40.50.620">
    <property type="entry name" value="HUPs"/>
    <property type="match status" value="1"/>
</dbReference>
<dbReference type="Proteomes" id="UP000232227">
    <property type="component" value="Chromosome"/>
</dbReference>
<dbReference type="EC" id="2.7.7.3" evidence="9"/>
<dbReference type="GO" id="GO:0005524">
    <property type="term" value="F:ATP binding"/>
    <property type="evidence" value="ECO:0007669"/>
    <property type="project" value="UniProtKB-KW"/>
</dbReference>
<feature type="binding site" evidence="9">
    <location>
        <position position="99"/>
    </location>
    <ligand>
        <name>ATP</name>
        <dbReference type="ChEBI" id="CHEBI:30616"/>
    </ligand>
</feature>
<comment type="subunit">
    <text evidence="9">Homohexamer.</text>
</comment>
<dbReference type="PANTHER" id="PTHR21342:SF1">
    <property type="entry name" value="PHOSPHOPANTETHEINE ADENYLYLTRANSFERASE"/>
    <property type="match status" value="1"/>
</dbReference>
<dbReference type="NCBIfam" id="TIGR01510">
    <property type="entry name" value="coaD_prev_kdtB"/>
    <property type="match status" value="1"/>
</dbReference>
<keyword evidence="3 9" id="KW-0548">Nucleotidyltransferase</keyword>
<evidence type="ECO:0000313" key="11">
    <source>
        <dbReference type="Proteomes" id="UP000232227"/>
    </source>
</evidence>
<name>A0A291IS49_9MOLU</name>
<dbReference type="Pfam" id="PF01467">
    <property type="entry name" value="CTP_transf_like"/>
    <property type="match status" value="1"/>
</dbReference>
<sequence>MKKIMFPGSFDPFHKGHASLVKKALKIFDEVDIVVSRNPDKNYKHTVERRKQMIENYYRNEKRVKVLINENLLTINFAKQNNFNYILRGFRNKQDFEYEVELAKYNNAIDPNIELIYFFTEQQNQNTSSSLLKEIDEYKEKNHYE</sequence>
<evidence type="ECO:0000313" key="10">
    <source>
        <dbReference type="EMBL" id="ATG97574.1"/>
    </source>
</evidence>
<evidence type="ECO:0000256" key="5">
    <source>
        <dbReference type="ARBA" id="ARBA00022840"/>
    </source>
</evidence>
<accession>A0A291IS49</accession>
<feature type="binding site" evidence="9">
    <location>
        <position position="9"/>
    </location>
    <ligand>
        <name>substrate</name>
    </ligand>
</feature>
<organism evidence="10 11">
    <name type="scientific">Mesoplasma lactucae ATCC 49193</name>
    <dbReference type="NCBI Taxonomy" id="81460"/>
    <lineage>
        <taxon>Bacteria</taxon>
        <taxon>Bacillati</taxon>
        <taxon>Mycoplasmatota</taxon>
        <taxon>Mollicutes</taxon>
        <taxon>Entomoplasmatales</taxon>
        <taxon>Entomoplasmataceae</taxon>
        <taxon>Mesoplasma</taxon>
    </lineage>
</organism>
<comment type="function">
    <text evidence="9">Reversibly transfers an adenylyl group from ATP to 4'-phosphopantetheine, yielding dephospho-CoA (dPCoA) and pyrophosphate.</text>
</comment>
<dbReference type="PANTHER" id="PTHR21342">
    <property type="entry name" value="PHOSPHOPANTETHEINE ADENYLYLTRANSFERASE"/>
    <property type="match status" value="1"/>
</dbReference>
<keyword evidence="1 9" id="KW-0963">Cytoplasm</keyword>
<dbReference type="SUPFAM" id="SSF52374">
    <property type="entry name" value="Nucleotidylyl transferase"/>
    <property type="match status" value="1"/>
</dbReference>
<feature type="binding site" evidence="9">
    <location>
        <position position="17"/>
    </location>
    <ligand>
        <name>ATP</name>
        <dbReference type="ChEBI" id="CHEBI:30616"/>
    </ligand>
</feature>
<feature type="site" description="Transition state stabilizer" evidence="9">
    <location>
        <position position="17"/>
    </location>
</feature>
<evidence type="ECO:0000256" key="3">
    <source>
        <dbReference type="ARBA" id="ARBA00022695"/>
    </source>
</evidence>
<comment type="catalytic activity">
    <reaction evidence="8 9">
        <text>(R)-4'-phosphopantetheine + ATP + H(+) = 3'-dephospho-CoA + diphosphate</text>
        <dbReference type="Rhea" id="RHEA:19801"/>
        <dbReference type="ChEBI" id="CHEBI:15378"/>
        <dbReference type="ChEBI" id="CHEBI:30616"/>
        <dbReference type="ChEBI" id="CHEBI:33019"/>
        <dbReference type="ChEBI" id="CHEBI:57328"/>
        <dbReference type="ChEBI" id="CHEBI:61723"/>
        <dbReference type="EC" id="2.7.7.3"/>
    </reaction>
</comment>
<evidence type="ECO:0000256" key="4">
    <source>
        <dbReference type="ARBA" id="ARBA00022741"/>
    </source>
</evidence>
<keyword evidence="6 9" id="KW-0460">Magnesium</keyword>
<dbReference type="AlphaFoldDB" id="A0A291IS49"/>
<keyword evidence="7 9" id="KW-0173">Coenzyme A biosynthesis</keyword>
<feature type="binding site" evidence="9">
    <location>
        <begin position="124"/>
        <end position="130"/>
    </location>
    <ligand>
        <name>ATP</name>
        <dbReference type="ChEBI" id="CHEBI:30616"/>
    </ligand>
</feature>
<dbReference type="GO" id="GO:0004595">
    <property type="term" value="F:pantetheine-phosphate adenylyltransferase activity"/>
    <property type="evidence" value="ECO:0007669"/>
    <property type="project" value="UniProtKB-UniRule"/>
</dbReference>
<feature type="binding site" evidence="9">
    <location>
        <begin position="89"/>
        <end position="91"/>
    </location>
    <ligand>
        <name>ATP</name>
        <dbReference type="ChEBI" id="CHEBI:30616"/>
    </ligand>
</feature>
<dbReference type="InterPro" id="IPR004821">
    <property type="entry name" value="Cyt_trans-like"/>
</dbReference>
<keyword evidence="4 9" id="KW-0547">Nucleotide-binding</keyword>
<dbReference type="GO" id="GO:0015937">
    <property type="term" value="P:coenzyme A biosynthetic process"/>
    <property type="evidence" value="ECO:0007669"/>
    <property type="project" value="UniProtKB-UniRule"/>
</dbReference>
<keyword evidence="11" id="KW-1185">Reference proteome</keyword>
<dbReference type="GO" id="GO:0005737">
    <property type="term" value="C:cytoplasm"/>
    <property type="evidence" value="ECO:0007669"/>
    <property type="project" value="UniProtKB-SubCell"/>
</dbReference>
<feature type="binding site" evidence="9">
    <location>
        <begin position="9"/>
        <end position="10"/>
    </location>
    <ligand>
        <name>ATP</name>
        <dbReference type="ChEBI" id="CHEBI:30616"/>
    </ligand>
</feature>
<dbReference type="UniPathway" id="UPA00241">
    <property type="reaction ID" value="UER00355"/>
</dbReference>
<reference evidence="10 11" key="1">
    <citation type="submission" date="2017-09" db="EMBL/GenBank/DDBJ databases">
        <title>SPAdes assembly of the Mesoplasma lactucae genome.</title>
        <authorList>
            <person name="Knight T.F."/>
            <person name="Rubinstein R."/>
            <person name="Citino T."/>
        </authorList>
    </citation>
    <scope>NUCLEOTIDE SEQUENCE [LARGE SCALE GENOMIC DNA]</scope>
    <source>
        <strain evidence="10 11">831-C4</strain>
    </source>
</reference>
<comment type="similarity">
    <text evidence="9">Belongs to the bacterial CoaD family.</text>
</comment>
<evidence type="ECO:0000256" key="6">
    <source>
        <dbReference type="ARBA" id="ARBA00022842"/>
    </source>
</evidence>
<evidence type="ECO:0000256" key="1">
    <source>
        <dbReference type="ARBA" id="ARBA00022490"/>
    </source>
</evidence>
<comment type="pathway">
    <text evidence="9">Cofactor biosynthesis; coenzyme A biosynthesis; CoA from (R)-pantothenate: step 4/5.</text>
</comment>